<sequence length="393" mass="45091">MDSKYYNKYIKYKNKYISLKNSNETLQIGGSNVPNYSNMPNFKFDTMAGQFKAIMDNLRHTFIIENSTMFRSTQYFSEYTYFELSISIINKLKMEAYRYNRYDPSYSAKISMMDFAINQIQIFLDCIKTKIPHDRTILQIVNNKFNERFNHITEIPVKMFEHILSYLNDSGIDTFTTVCSNLYQRQYNNGPTVPSDSNYPNGPYGPNGSIGTTNPYGPNGLSNPNSPIGPFGPYGQNNPYSPNYQSSPTYPITTYVPKIKIIQDDDSSDDSSDEPNIKLSKSDSNKSITIINIQTTKGKKITFTKNGEFVLKEGKTKDVEFELVIYVNNKKSYFIQSNVKKNKIINLFYNGSDKANPEQIKNISIENGDNKIKINYTAKSLKDLVKRLEKVIN</sequence>
<proteinExistence type="predicted"/>
<evidence type="ECO:0000313" key="2">
    <source>
        <dbReference type="EMBL" id="QHT96723.1"/>
    </source>
</evidence>
<feature type="compositionally biased region" description="Polar residues" evidence="1">
    <location>
        <begin position="235"/>
        <end position="246"/>
    </location>
</feature>
<feature type="compositionally biased region" description="Polar residues" evidence="1">
    <location>
        <begin position="189"/>
        <end position="200"/>
    </location>
</feature>
<dbReference type="AlphaFoldDB" id="A0A6C0IYZ1"/>
<organism evidence="2">
    <name type="scientific">viral metagenome</name>
    <dbReference type="NCBI Taxonomy" id="1070528"/>
    <lineage>
        <taxon>unclassified sequences</taxon>
        <taxon>metagenomes</taxon>
        <taxon>organismal metagenomes</taxon>
    </lineage>
</organism>
<feature type="compositionally biased region" description="Acidic residues" evidence="1">
    <location>
        <begin position="264"/>
        <end position="273"/>
    </location>
</feature>
<accession>A0A6C0IYZ1</accession>
<protein>
    <submittedName>
        <fullName evidence="2">Uncharacterized protein</fullName>
    </submittedName>
</protein>
<evidence type="ECO:0000256" key="1">
    <source>
        <dbReference type="SAM" id="MobiDB-lite"/>
    </source>
</evidence>
<feature type="region of interest" description="Disordered" evidence="1">
    <location>
        <begin position="262"/>
        <end position="281"/>
    </location>
</feature>
<reference evidence="2" key="1">
    <citation type="journal article" date="2020" name="Nature">
        <title>Giant virus diversity and host interactions through global metagenomics.</title>
        <authorList>
            <person name="Schulz F."/>
            <person name="Roux S."/>
            <person name="Paez-Espino D."/>
            <person name="Jungbluth S."/>
            <person name="Walsh D.A."/>
            <person name="Denef V.J."/>
            <person name="McMahon K.D."/>
            <person name="Konstantinidis K.T."/>
            <person name="Eloe-Fadrosh E.A."/>
            <person name="Kyrpides N.C."/>
            <person name="Woyke T."/>
        </authorList>
    </citation>
    <scope>NUCLEOTIDE SEQUENCE</scope>
    <source>
        <strain evidence="2">GVMAG-M-3300024302-11</strain>
    </source>
</reference>
<name>A0A6C0IYZ1_9ZZZZ</name>
<feature type="region of interest" description="Disordered" evidence="1">
    <location>
        <begin position="189"/>
        <end position="246"/>
    </location>
</feature>
<dbReference type="EMBL" id="MN740266">
    <property type="protein sequence ID" value="QHT96723.1"/>
    <property type="molecule type" value="Genomic_DNA"/>
</dbReference>
<feature type="compositionally biased region" description="Polar residues" evidence="1">
    <location>
        <begin position="209"/>
        <end position="226"/>
    </location>
</feature>